<reference evidence="1" key="2">
    <citation type="journal article" date="2015" name="Data Brief">
        <title>Shoot transcriptome of the giant reed, Arundo donax.</title>
        <authorList>
            <person name="Barrero R.A."/>
            <person name="Guerrero F.D."/>
            <person name="Moolhuijzen P."/>
            <person name="Goolsby J.A."/>
            <person name="Tidwell J."/>
            <person name="Bellgard S.E."/>
            <person name="Bellgard M.I."/>
        </authorList>
    </citation>
    <scope>NUCLEOTIDE SEQUENCE</scope>
    <source>
        <tissue evidence="1">Shoot tissue taken approximately 20 cm above the soil surface</tissue>
    </source>
</reference>
<proteinExistence type="predicted"/>
<evidence type="ECO:0000313" key="1">
    <source>
        <dbReference type="EMBL" id="JAE21918.1"/>
    </source>
</evidence>
<sequence>MQRFLCSEKALAQLIKLGDYGHEQQSTVVQKKSVGKSRVSDRDRLKRTGSAGYVRINKTNRSELALIILLDTKLGERNTQMEQERHIRISEMKCQSLQSMLKPESF</sequence>
<name>A0A0A9GMK8_ARUDO</name>
<organism evidence="1">
    <name type="scientific">Arundo donax</name>
    <name type="common">Giant reed</name>
    <name type="synonym">Donax arundinaceus</name>
    <dbReference type="NCBI Taxonomy" id="35708"/>
    <lineage>
        <taxon>Eukaryota</taxon>
        <taxon>Viridiplantae</taxon>
        <taxon>Streptophyta</taxon>
        <taxon>Embryophyta</taxon>
        <taxon>Tracheophyta</taxon>
        <taxon>Spermatophyta</taxon>
        <taxon>Magnoliopsida</taxon>
        <taxon>Liliopsida</taxon>
        <taxon>Poales</taxon>
        <taxon>Poaceae</taxon>
        <taxon>PACMAD clade</taxon>
        <taxon>Arundinoideae</taxon>
        <taxon>Arundineae</taxon>
        <taxon>Arundo</taxon>
    </lineage>
</organism>
<dbReference type="AlphaFoldDB" id="A0A0A9GMK8"/>
<dbReference type="EMBL" id="GBRH01175978">
    <property type="protein sequence ID" value="JAE21918.1"/>
    <property type="molecule type" value="Transcribed_RNA"/>
</dbReference>
<reference evidence="1" key="1">
    <citation type="submission" date="2014-09" db="EMBL/GenBank/DDBJ databases">
        <authorList>
            <person name="Magalhaes I.L.F."/>
            <person name="Oliveira U."/>
            <person name="Santos F.R."/>
            <person name="Vidigal T.H.D.A."/>
            <person name="Brescovit A.D."/>
            <person name="Santos A.J."/>
        </authorList>
    </citation>
    <scope>NUCLEOTIDE SEQUENCE</scope>
    <source>
        <tissue evidence="1">Shoot tissue taken approximately 20 cm above the soil surface</tissue>
    </source>
</reference>
<accession>A0A0A9GMK8</accession>
<protein>
    <submittedName>
        <fullName evidence="1">Uncharacterized protein</fullName>
    </submittedName>
</protein>